<keyword evidence="2" id="KW-1185">Reference proteome</keyword>
<comment type="caution">
    <text evidence="1">The sequence shown here is derived from an EMBL/GenBank/DDBJ whole genome shotgun (WGS) entry which is preliminary data.</text>
</comment>
<gene>
    <name evidence="1" type="ORF">BpHYR1_027519</name>
</gene>
<sequence length="61" mass="7077">MSQLILLTQLSSLELLFNNKTVFCFGFLWQKLPAAVKSCQRLIVTAKIHNKMMENYKTNKT</sequence>
<organism evidence="1 2">
    <name type="scientific">Brachionus plicatilis</name>
    <name type="common">Marine rotifer</name>
    <name type="synonym">Brachionus muelleri</name>
    <dbReference type="NCBI Taxonomy" id="10195"/>
    <lineage>
        <taxon>Eukaryota</taxon>
        <taxon>Metazoa</taxon>
        <taxon>Spiralia</taxon>
        <taxon>Gnathifera</taxon>
        <taxon>Rotifera</taxon>
        <taxon>Eurotatoria</taxon>
        <taxon>Monogononta</taxon>
        <taxon>Pseudotrocha</taxon>
        <taxon>Ploima</taxon>
        <taxon>Brachionidae</taxon>
        <taxon>Brachionus</taxon>
    </lineage>
</organism>
<evidence type="ECO:0000313" key="2">
    <source>
        <dbReference type="Proteomes" id="UP000276133"/>
    </source>
</evidence>
<dbReference type="EMBL" id="REGN01002362">
    <property type="protein sequence ID" value="RNA28618.1"/>
    <property type="molecule type" value="Genomic_DNA"/>
</dbReference>
<name>A0A3M7RZ35_BRAPC</name>
<accession>A0A3M7RZ35</accession>
<reference evidence="1 2" key="1">
    <citation type="journal article" date="2018" name="Sci. Rep.">
        <title>Genomic signatures of local adaptation to the degree of environmental predictability in rotifers.</title>
        <authorList>
            <person name="Franch-Gras L."/>
            <person name="Hahn C."/>
            <person name="Garcia-Roger E.M."/>
            <person name="Carmona M.J."/>
            <person name="Serra M."/>
            <person name="Gomez A."/>
        </authorList>
    </citation>
    <scope>NUCLEOTIDE SEQUENCE [LARGE SCALE GENOMIC DNA]</scope>
    <source>
        <strain evidence="1">HYR1</strain>
    </source>
</reference>
<proteinExistence type="predicted"/>
<dbReference type="AlphaFoldDB" id="A0A3M7RZ35"/>
<dbReference type="Proteomes" id="UP000276133">
    <property type="component" value="Unassembled WGS sequence"/>
</dbReference>
<evidence type="ECO:0000313" key="1">
    <source>
        <dbReference type="EMBL" id="RNA28618.1"/>
    </source>
</evidence>
<protein>
    <submittedName>
        <fullName evidence="1">Uncharacterized protein</fullName>
    </submittedName>
</protein>